<evidence type="ECO:0000256" key="3">
    <source>
        <dbReference type="SAM" id="SignalP"/>
    </source>
</evidence>
<protein>
    <recommendedName>
        <fullName evidence="6">Tyrosinase co-factor MelC1</fullName>
    </recommendedName>
</protein>
<gene>
    <name evidence="4" type="ORF">GCM10010276_49010</name>
</gene>
<name>A0ABN3MF90_STRLO</name>
<dbReference type="RefSeq" id="WP_344402666.1">
    <property type="nucleotide sequence ID" value="NZ_BAAASG010000011.1"/>
</dbReference>
<dbReference type="Proteomes" id="UP001501777">
    <property type="component" value="Unassembled WGS sequence"/>
</dbReference>
<evidence type="ECO:0008006" key="6">
    <source>
        <dbReference type="Google" id="ProtNLM"/>
    </source>
</evidence>
<keyword evidence="2" id="KW-0186">Copper</keyword>
<accession>A0ABN3MF90</accession>
<reference evidence="4 5" key="1">
    <citation type="journal article" date="2019" name="Int. J. Syst. Evol. Microbiol.">
        <title>The Global Catalogue of Microorganisms (GCM) 10K type strain sequencing project: providing services to taxonomists for standard genome sequencing and annotation.</title>
        <authorList>
            <consortium name="The Broad Institute Genomics Platform"/>
            <consortium name="The Broad Institute Genome Sequencing Center for Infectious Disease"/>
            <person name="Wu L."/>
            <person name="Ma J."/>
        </authorList>
    </citation>
    <scope>NUCLEOTIDE SEQUENCE [LARGE SCALE GENOMIC DNA]</scope>
    <source>
        <strain evidence="4 5">JCM 4395</strain>
    </source>
</reference>
<dbReference type="Gene3D" id="3.30.1880.10">
    <property type="entry name" value="protein ne1242 domain like"/>
    <property type="match status" value="1"/>
</dbReference>
<organism evidence="4 5">
    <name type="scientific">Streptomyces longisporus</name>
    <dbReference type="NCBI Taxonomy" id="1948"/>
    <lineage>
        <taxon>Bacteria</taxon>
        <taxon>Bacillati</taxon>
        <taxon>Actinomycetota</taxon>
        <taxon>Actinomycetes</taxon>
        <taxon>Kitasatosporales</taxon>
        <taxon>Streptomycetaceae</taxon>
        <taxon>Streptomyces</taxon>
    </lineage>
</organism>
<keyword evidence="5" id="KW-1185">Reference proteome</keyword>
<dbReference type="InterPro" id="IPR023199">
    <property type="entry name" value="GriE/MELC1_sf"/>
</dbReference>
<evidence type="ECO:0000313" key="4">
    <source>
        <dbReference type="EMBL" id="GAA2500898.1"/>
    </source>
</evidence>
<dbReference type="InterPro" id="IPR010928">
    <property type="entry name" value="MelC1"/>
</dbReference>
<proteinExistence type="predicted"/>
<keyword evidence="1 3" id="KW-0732">Signal</keyword>
<sequence>MVVSADGVPSGAEPPGWRAMRRRVLACLAALALTPVLAASRAPRTAEGAGEAAESAFDEVYRGRRIRGVLLPAPGCGADGRAWQVTVDGRPLHLMRRSDGSWLSMVNHYCSYRTLLEVTRAAVDELGPGQRLRDLAPGLLGGSHLHMGERHGVRA</sequence>
<evidence type="ECO:0000256" key="2">
    <source>
        <dbReference type="ARBA" id="ARBA00023008"/>
    </source>
</evidence>
<feature type="signal peptide" evidence="3">
    <location>
        <begin position="1"/>
        <end position="38"/>
    </location>
</feature>
<dbReference type="Pfam" id="PF06236">
    <property type="entry name" value="MelC1"/>
    <property type="match status" value="1"/>
</dbReference>
<dbReference type="EMBL" id="BAAASG010000011">
    <property type="protein sequence ID" value="GAA2500898.1"/>
    <property type="molecule type" value="Genomic_DNA"/>
</dbReference>
<comment type="caution">
    <text evidence="4">The sequence shown here is derived from an EMBL/GenBank/DDBJ whole genome shotgun (WGS) entry which is preliminary data.</text>
</comment>
<evidence type="ECO:0000313" key="5">
    <source>
        <dbReference type="Proteomes" id="UP001501777"/>
    </source>
</evidence>
<feature type="chain" id="PRO_5046104263" description="Tyrosinase co-factor MelC1" evidence="3">
    <location>
        <begin position="39"/>
        <end position="155"/>
    </location>
</feature>
<evidence type="ECO:0000256" key="1">
    <source>
        <dbReference type="ARBA" id="ARBA00022729"/>
    </source>
</evidence>